<evidence type="ECO:0000256" key="7">
    <source>
        <dbReference type="RuleBase" id="RU000496"/>
    </source>
</evidence>
<keyword evidence="11" id="KW-1185">Reference proteome</keyword>
<dbReference type="GO" id="GO:0005737">
    <property type="term" value="C:cytoplasm"/>
    <property type="evidence" value="ECO:0007669"/>
    <property type="project" value="InterPro"/>
</dbReference>
<protein>
    <recommendedName>
        <fullName evidence="3 7">L-lactate dehydrogenase</fullName>
        <ecNumber evidence="3 7">1.1.1.27</ecNumber>
    </recommendedName>
</protein>
<comment type="caution">
    <text evidence="10">The sequence shown here is derived from an EMBL/GenBank/DDBJ whole genome shotgun (WGS) entry which is preliminary data.</text>
</comment>
<comment type="catalytic activity">
    <reaction evidence="6 7">
        <text>(S)-lactate + NAD(+) = pyruvate + NADH + H(+)</text>
        <dbReference type="Rhea" id="RHEA:23444"/>
        <dbReference type="ChEBI" id="CHEBI:15361"/>
        <dbReference type="ChEBI" id="CHEBI:15378"/>
        <dbReference type="ChEBI" id="CHEBI:16651"/>
        <dbReference type="ChEBI" id="CHEBI:57540"/>
        <dbReference type="ChEBI" id="CHEBI:57945"/>
        <dbReference type="EC" id="1.1.1.27"/>
    </reaction>
</comment>
<evidence type="ECO:0000313" key="11">
    <source>
        <dbReference type="Proteomes" id="UP000600918"/>
    </source>
</evidence>
<evidence type="ECO:0000256" key="4">
    <source>
        <dbReference type="ARBA" id="ARBA00023002"/>
    </source>
</evidence>
<feature type="domain" description="Lactate/malate dehydrogenase C-terminal" evidence="9">
    <location>
        <begin position="239"/>
        <end position="399"/>
    </location>
</feature>
<dbReference type="Gene3D" id="3.40.50.720">
    <property type="entry name" value="NAD(P)-binding Rossmann-like Domain"/>
    <property type="match status" value="1"/>
</dbReference>
<proteinExistence type="inferred from homology"/>
<dbReference type="Pfam" id="PF02866">
    <property type="entry name" value="Ldh_1_C"/>
    <property type="match status" value="1"/>
</dbReference>
<dbReference type="PRINTS" id="PR00086">
    <property type="entry name" value="LLDHDRGNASE"/>
</dbReference>
<evidence type="ECO:0000256" key="6">
    <source>
        <dbReference type="ARBA" id="ARBA00049258"/>
    </source>
</evidence>
<dbReference type="Pfam" id="PF00056">
    <property type="entry name" value="Ldh_1_N"/>
    <property type="match status" value="1"/>
</dbReference>
<evidence type="ECO:0000256" key="3">
    <source>
        <dbReference type="ARBA" id="ARBA00012967"/>
    </source>
</evidence>
<dbReference type="Gene3D" id="3.90.110.10">
    <property type="entry name" value="Lactate dehydrogenase/glycoside hydrolase, family 4, C-terminal"/>
    <property type="match status" value="1"/>
</dbReference>
<feature type="domain" description="Lactate/malate dehydrogenase N-terminal" evidence="8">
    <location>
        <begin position="98"/>
        <end position="236"/>
    </location>
</feature>
<sequence length="408" mass="45073">MVLTLHLSSPFLRICLKNWEYVTSRRSIGMNRRIRDLPPTILKDILNGKNDGKIIESASFTGDASCGSEKQRTDLQPVCLREELLCKVSDPVRDCCHKVSVIGAGMVGIGVASALLYQKIASHVAIVDAFPKKLEGEGMDFSHASLLIGDPHIEYDTDFCITSNSRVVVLCAGVRQQEHESRLDLTKRNADIFKTIIPPLLSFSPNAVFVIASNPVDILSYVTWKVSGLPYYRIIGSGTYIDTCRFRYLISDRLGIAPSSVNGIIIGEHGDSQVPLWSGVNVAGVQFRDIIPNIGLETDEEKWYEISKEVVRLGSVVRCLKGYTNAAIGLCVADIVNAILGNTQRILNVSTMIQGHFDVCNELFLSLPCAIGENGITKIVRLRMTEFEKKSFQTSASIVYNVQKDMKI</sequence>
<dbReference type="OrthoDB" id="5405561at2759"/>
<dbReference type="InterPro" id="IPR018177">
    <property type="entry name" value="L-lactate_DH_AS"/>
</dbReference>
<dbReference type="PROSITE" id="PS00064">
    <property type="entry name" value="L_LDH"/>
    <property type="match status" value="1"/>
</dbReference>
<accession>A0A834JU81</accession>
<keyword evidence="5 7" id="KW-0520">NAD</keyword>
<dbReference type="PANTHER" id="PTHR43128">
    <property type="entry name" value="L-2-HYDROXYCARBOXYLATE DEHYDROGENASE (NAD(P)(+))"/>
    <property type="match status" value="1"/>
</dbReference>
<dbReference type="NCBIfam" id="TIGR01771">
    <property type="entry name" value="L-LDH-NAD"/>
    <property type="match status" value="1"/>
</dbReference>
<dbReference type="SUPFAM" id="SSF56327">
    <property type="entry name" value="LDH C-terminal domain-like"/>
    <property type="match status" value="1"/>
</dbReference>
<reference evidence="10" key="1">
    <citation type="journal article" date="2020" name="G3 (Bethesda)">
        <title>High-Quality Assemblies for Three Invasive Social Wasps from the &lt;i&gt;Vespula&lt;/i&gt; Genus.</title>
        <authorList>
            <person name="Harrop T.W.R."/>
            <person name="Guhlin J."/>
            <person name="McLaughlin G.M."/>
            <person name="Permina E."/>
            <person name="Stockwell P."/>
            <person name="Gilligan J."/>
            <person name="Le Lec M.F."/>
            <person name="Gruber M.A.M."/>
            <person name="Quinn O."/>
            <person name="Lovegrove M."/>
            <person name="Duncan E.J."/>
            <person name="Remnant E.J."/>
            <person name="Van Eeckhoven J."/>
            <person name="Graham B."/>
            <person name="Knapp R.A."/>
            <person name="Langford K.W."/>
            <person name="Kronenberg Z."/>
            <person name="Press M.O."/>
            <person name="Eacker S.M."/>
            <person name="Wilson-Rankin E.E."/>
            <person name="Purcell J."/>
            <person name="Lester P.J."/>
            <person name="Dearden P.K."/>
        </authorList>
    </citation>
    <scope>NUCLEOTIDE SEQUENCE</scope>
    <source>
        <strain evidence="10">Volc-1</strain>
    </source>
</reference>
<gene>
    <name evidence="10" type="ORF">H0235_017057</name>
</gene>
<dbReference type="Proteomes" id="UP000600918">
    <property type="component" value="Unassembled WGS sequence"/>
</dbReference>
<dbReference type="EC" id="1.1.1.27" evidence="3 7"/>
<comment type="similarity">
    <text evidence="2">Belongs to the LDH/MDH superfamily. LDH family.</text>
</comment>
<dbReference type="AlphaFoldDB" id="A0A834JU81"/>
<evidence type="ECO:0000256" key="2">
    <source>
        <dbReference type="ARBA" id="ARBA00006054"/>
    </source>
</evidence>
<dbReference type="SUPFAM" id="SSF51735">
    <property type="entry name" value="NAD(P)-binding Rossmann-fold domains"/>
    <property type="match status" value="1"/>
</dbReference>
<dbReference type="CDD" id="cd05293">
    <property type="entry name" value="LDH_1"/>
    <property type="match status" value="1"/>
</dbReference>
<dbReference type="PANTHER" id="PTHR43128:SF16">
    <property type="entry name" value="L-LACTATE DEHYDROGENASE"/>
    <property type="match status" value="1"/>
</dbReference>
<dbReference type="GO" id="GO:0006089">
    <property type="term" value="P:lactate metabolic process"/>
    <property type="evidence" value="ECO:0007669"/>
    <property type="project" value="TreeGrafter"/>
</dbReference>
<evidence type="ECO:0000259" key="9">
    <source>
        <dbReference type="Pfam" id="PF02866"/>
    </source>
</evidence>
<dbReference type="InterPro" id="IPR011304">
    <property type="entry name" value="L-lactate_DH"/>
</dbReference>
<evidence type="ECO:0000313" key="10">
    <source>
        <dbReference type="EMBL" id="KAF7394462.1"/>
    </source>
</evidence>
<evidence type="ECO:0000256" key="1">
    <source>
        <dbReference type="ARBA" id="ARBA00004843"/>
    </source>
</evidence>
<dbReference type="UniPathway" id="UPA00554">
    <property type="reaction ID" value="UER00611"/>
</dbReference>
<dbReference type="GO" id="GO:0004459">
    <property type="term" value="F:L-lactate dehydrogenase (NAD+) activity"/>
    <property type="evidence" value="ECO:0007669"/>
    <property type="project" value="UniProtKB-EC"/>
</dbReference>
<organism evidence="10 11">
    <name type="scientific">Vespula pensylvanica</name>
    <name type="common">Western yellow jacket</name>
    <name type="synonym">Wasp</name>
    <dbReference type="NCBI Taxonomy" id="30213"/>
    <lineage>
        <taxon>Eukaryota</taxon>
        <taxon>Metazoa</taxon>
        <taxon>Ecdysozoa</taxon>
        <taxon>Arthropoda</taxon>
        <taxon>Hexapoda</taxon>
        <taxon>Insecta</taxon>
        <taxon>Pterygota</taxon>
        <taxon>Neoptera</taxon>
        <taxon>Endopterygota</taxon>
        <taxon>Hymenoptera</taxon>
        <taxon>Apocrita</taxon>
        <taxon>Aculeata</taxon>
        <taxon>Vespoidea</taxon>
        <taxon>Vespidae</taxon>
        <taxon>Vespinae</taxon>
        <taxon>Vespula</taxon>
    </lineage>
</organism>
<dbReference type="InterPro" id="IPR001557">
    <property type="entry name" value="L-lactate/malate_DH"/>
</dbReference>
<dbReference type="InterPro" id="IPR001236">
    <property type="entry name" value="Lactate/malate_DH_N"/>
</dbReference>
<dbReference type="InterPro" id="IPR022383">
    <property type="entry name" value="Lactate/malate_DH_C"/>
</dbReference>
<evidence type="ECO:0000259" key="8">
    <source>
        <dbReference type="Pfam" id="PF00056"/>
    </source>
</evidence>
<dbReference type="EMBL" id="JACSDY010000021">
    <property type="protein sequence ID" value="KAF7394462.1"/>
    <property type="molecule type" value="Genomic_DNA"/>
</dbReference>
<evidence type="ECO:0000256" key="5">
    <source>
        <dbReference type="ARBA" id="ARBA00023027"/>
    </source>
</evidence>
<comment type="pathway">
    <text evidence="1 7">Fermentation; pyruvate fermentation to lactate; (S)-lactate from pyruvate: step 1/1.</text>
</comment>
<name>A0A834JU81_VESPE</name>
<dbReference type="InterPro" id="IPR036291">
    <property type="entry name" value="NAD(P)-bd_dom_sf"/>
</dbReference>
<keyword evidence="4 7" id="KW-0560">Oxidoreductase</keyword>
<dbReference type="InterPro" id="IPR015955">
    <property type="entry name" value="Lactate_DH/Glyco_Ohase_4_C"/>
</dbReference>